<dbReference type="PANTHER" id="PTHR33495">
    <property type="entry name" value="ANTI-SIGMA FACTOR ANTAGONIST TM_1081-RELATED-RELATED"/>
    <property type="match status" value="1"/>
</dbReference>
<dbReference type="CDD" id="cd07043">
    <property type="entry name" value="STAS_anti-anti-sigma_factors"/>
    <property type="match status" value="1"/>
</dbReference>
<dbReference type="Gene3D" id="3.30.750.24">
    <property type="entry name" value="STAS domain"/>
    <property type="match status" value="1"/>
</dbReference>
<sequence length="115" mass="12396">MLEINERQTDDVTILDLSGNIIMGGGSRRLGENVRRLTEAGNTNVLLNFAGVKYLDSSGVGELLALADAVSRAEGNLKLSNLPPKVEEVLTLSGVLPVFDIYDDESHALDAEQQQ</sequence>
<comment type="similarity">
    <text evidence="1 2">Belongs to the anti-sigma-factor antagonist family.</text>
</comment>
<accession>A0A6J4PR63</accession>
<proteinExistence type="inferred from homology"/>
<evidence type="ECO:0000256" key="1">
    <source>
        <dbReference type="ARBA" id="ARBA00009013"/>
    </source>
</evidence>
<dbReference type="EMBL" id="CADCUR010000280">
    <property type="protein sequence ID" value="CAA9423636.1"/>
    <property type="molecule type" value="Genomic_DNA"/>
</dbReference>
<protein>
    <recommendedName>
        <fullName evidence="2">Anti-sigma factor antagonist</fullName>
    </recommendedName>
</protein>
<dbReference type="NCBIfam" id="TIGR00377">
    <property type="entry name" value="ant_ant_sig"/>
    <property type="match status" value="1"/>
</dbReference>
<dbReference type="InterPro" id="IPR003658">
    <property type="entry name" value="Anti-sigma_ant"/>
</dbReference>
<dbReference type="SUPFAM" id="SSF52091">
    <property type="entry name" value="SpoIIaa-like"/>
    <property type="match status" value="1"/>
</dbReference>
<feature type="domain" description="STAS" evidence="3">
    <location>
        <begin position="2"/>
        <end position="112"/>
    </location>
</feature>
<dbReference type="AlphaFoldDB" id="A0A6J4PR63"/>
<evidence type="ECO:0000313" key="4">
    <source>
        <dbReference type="EMBL" id="CAA9423636.1"/>
    </source>
</evidence>
<dbReference type="Pfam" id="PF01740">
    <property type="entry name" value="STAS"/>
    <property type="match status" value="1"/>
</dbReference>
<evidence type="ECO:0000256" key="2">
    <source>
        <dbReference type="RuleBase" id="RU003749"/>
    </source>
</evidence>
<name>A0A6J4PR63_9BACT</name>
<gene>
    <name evidence="4" type="ORF">AVDCRST_MAG74-3183</name>
</gene>
<dbReference type="InterPro" id="IPR036513">
    <property type="entry name" value="STAS_dom_sf"/>
</dbReference>
<evidence type="ECO:0000259" key="3">
    <source>
        <dbReference type="PROSITE" id="PS50801"/>
    </source>
</evidence>
<organism evidence="4">
    <name type="scientific">uncultured Pyrinomonadaceae bacterium</name>
    <dbReference type="NCBI Taxonomy" id="2283094"/>
    <lineage>
        <taxon>Bacteria</taxon>
        <taxon>Pseudomonadati</taxon>
        <taxon>Acidobacteriota</taxon>
        <taxon>Blastocatellia</taxon>
        <taxon>Blastocatellales</taxon>
        <taxon>Pyrinomonadaceae</taxon>
        <taxon>environmental samples</taxon>
    </lineage>
</organism>
<dbReference type="InterPro" id="IPR002645">
    <property type="entry name" value="STAS_dom"/>
</dbReference>
<dbReference type="GO" id="GO:0043856">
    <property type="term" value="F:anti-sigma factor antagonist activity"/>
    <property type="evidence" value="ECO:0007669"/>
    <property type="project" value="InterPro"/>
</dbReference>
<reference evidence="4" key="1">
    <citation type="submission" date="2020-02" db="EMBL/GenBank/DDBJ databases">
        <authorList>
            <person name="Meier V. D."/>
        </authorList>
    </citation>
    <scope>NUCLEOTIDE SEQUENCE</scope>
    <source>
        <strain evidence="4">AVDCRST_MAG74</strain>
    </source>
</reference>
<dbReference type="PROSITE" id="PS50801">
    <property type="entry name" value="STAS"/>
    <property type="match status" value="1"/>
</dbReference>